<evidence type="ECO:0000313" key="1">
    <source>
        <dbReference type="EMBL" id="KAF0726042.1"/>
    </source>
</evidence>
<name>A0A6G0WF76_9STRA</name>
<dbReference type="AlphaFoldDB" id="A0A6G0WF76"/>
<dbReference type="Gene3D" id="1.25.40.20">
    <property type="entry name" value="Ankyrin repeat-containing domain"/>
    <property type="match status" value="1"/>
</dbReference>
<dbReference type="VEuPathDB" id="FungiDB:AeMF1_000454"/>
<evidence type="ECO:0000313" key="2">
    <source>
        <dbReference type="Proteomes" id="UP000481153"/>
    </source>
</evidence>
<dbReference type="Proteomes" id="UP000481153">
    <property type="component" value="Unassembled WGS sequence"/>
</dbReference>
<organism evidence="1 2">
    <name type="scientific">Aphanomyces euteiches</name>
    <dbReference type="NCBI Taxonomy" id="100861"/>
    <lineage>
        <taxon>Eukaryota</taxon>
        <taxon>Sar</taxon>
        <taxon>Stramenopiles</taxon>
        <taxon>Oomycota</taxon>
        <taxon>Saprolegniomycetes</taxon>
        <taxon>Saprolegniales</taxon>
        <taxon>Verrucalvaceae</taxon>
        <taxon>Aphanomyces</taxon>
    </lineage>
</organism>
<comment type="caution">
    <text evidence="1">The sequence shown here is derived from an EMBL/GenBank/DDBJ whole genome shotgun (WGS) entry which is preliminary data.</text>
</comment>
<proteinExistence type="predicted"/>
<dbReference type="InterPro" id="IPR036770">
    <property type="entry name" value="Ankyrin_rpt-contain_sf"/>
</dbReference>
<dbReference type="EMBL" id="VJMJ01000228">
    <property type="protein sequence ID" value="KAF0726042.1"/>
    <property type="molecule type" value="Genomic_DNA"/>
</dbReference>
<protein>
    <submittedName>
        <fullName evidence="1">Uncharacterized protein</fullName>
    </submittedName>
</protein>
<reference evidence="1 2" key="1">
    <citation type="submission" date="2019-07" db="EMBL/GenBank/DDBJ databases">
        <title>Genomics analysis of Aphanomyces spp. identifies a new class of oomycete effector associated with host adaptation.</title>
        <authorList>
            <person name="Gaulin E."/>
        </authorList>
    </citation>
    <scope>NUCLEOTIDE SEQUENCE [LARGE SCALE GENOMIC DNA]</scope>
    <source>
        <strain evidence="1 2">ATCC 201684</strain>
    </source>
</reference>
<sequence length="318" mass="35999">MSDKDEVRGDAIDAFHATIRRGDVSVVKSMLEIQPILANTTSEVGESPLVVAAISSNAVEMRRTLLEHDASLDARGDCGLAVLLSAAENDVKPAAWDYLMQVREGLHEKIDSMNASSDPAEVEGLKAALSKGHWDLADHLLAQFDAGERVEYALQRLDNISSSDEHLMVGFLRLPSVARAFHEAKYDPDEDGDRCRRCVKMAVSLNLLLLVEEMARFTYFHDLVVACCIRFPSSLWNGIMRRFQQEEAWKYSRDAFLVQQRKIGLPSHMGDRIAQFVYACRAGDEVQDVWRRNETSPAFEMWPPDEEFYMWNDFEGSY</sequence>
<dbReference type="SUPFAM" id="SSF48403">
    <property type="entry name" value="Ankyrin repeat"/>
    <property type="match status" value="1"/>
</dbReference>
<gene>
    <name evidence="1" type="ORF">Ae201684_015628</name>
</gene>
<keyword evidence="2" id="KW-1185">Reference proteome</keyword>
<accession>A0A6G0WF76</accession>